<keyword evidence="3" id="KW-1185">Reference proteome</keyword>
<keyword evidence="1" id="KW-0812">Transmembrane</keyword>
<keyword evidence="1" id="KW-1133">Transmembrane helix</keyword>
<proteinExistence type="predicted"/>
<dbReference type="AlphaFoldDB" id="A0A136Q6M7"/>
<dbReference type="Proteomes" id="UP000070366">
    <property type="component" value="Unassembled WGS sequence"/>
</dbReference>
<protein>
    <submittedName>
        <fullName evidence="2">Uncharacterized protein</fullName>
    </submittedName>
</protein>
<reference evidence="2 3" key="1">
    <citation type="submission" date="2016-02" db="EMBL/GenBank/DDBJ databases">
        <authorList>
            <person name="Wen L."/>
            <person name="He K."/>
            <person name="Yang H."/>
        </authorList>
    </citation>
    <scope>NUCLEOTIDE SEQUENCE [LARGE SCALE GENOMIC DNA]</scope>
    <source>
        <strain evidence="2 3">DSM 22607</strain>
    </source>
</reference>
<evidence type="ECO:0000256" key="1">
    <source>
        <dbReference type="SAM" id="Phobius"/>
    </source>
</evidence>
<dbReference type="EMBL" id="LSZW01000047">
    <property type="protein sequence ID" value="KXK66292.1"/>
    <property type="molecule type" value="Genomic_DNA"/>
</dbReference>
<keyword evidence="1" id="KW-0472">Membrane</keyword>
<accession>A0A136Q6M7</accession>
<feature type="transmembrane region" description="Helical" evidence="1">
    <location>
        <begin position="7"/>
        <end position="29"/>
    </location>
</feature>
<name>A0A136Q6M7_9FIRM</name>
<dbReference type="STRING" id="626937.HMPREF3293_01029"/>
<sequence>METSKDSFYIGISRLIFINLFLFPSIFLFDKHCFFHICPIKTLFSHPCQRLCFSLFQAYKSQKINKTIFCDLFQALFPANH</sequence>
<evidence type="ECO:0000313" key="2">
    <source>
        <dbReference type="EMBL" id="KXK66292.1"/>
    </source>
</evidence>
<organism evidence="2 3">
    <name type="scientific">Christensenella minuta</name>
    <dbReference type="NCBI Taxonomy" id="626937"/>
    <lineage>
        <taxon>Bacteria</taxon>
        <taxon>Bacillati</taxon>
        <taxon>Bacillota</taxon>
        <taxon>Clostridia</taxon>
        <taxon>Christensenellales</taxon>
        <taxon>Christensenellaceae</taxon>
        <taxon>Christensenella</taxon>
    </lineage>
</organism>
<evidence type="ECO:0000313" key="3">
    <source>
        <dbReference type="Proteomes" id="UP000070366"/>
    </source>
</evidence>
<gene>
    <name evidence="2" type="ORF">HMPREF3293_01029</name>
</gene>
<comment type="caution">
    <text evidence="2">The sequence shown here is derived from an EMBL/GenBank/DDBJ whole genome shotgun (WGS) entry which is preliminary data.</text>
</comment>